<dbReference type="InterPro" id="IPR056924">
    <property type="entry name" value="SH3_Tf2-1"/>
</dbReference>
<dbReference type="PANTHER" id="PTHR15503:SF45">
    <property type="entry name" value="RNA-DIRECTED DNA POLYMERASE HOMOLOG"/>
    <property type="match status" value="1"/>
</dbReference>
<feature type="region of interest" description="Disordered" evidence="1">
    <location>
        <begin position="62"/>
        <end position="123"/>
    </location>
</feature>
<name>A0A6L2NHT9_TANCI</name>
<dbReference type="Pfam" id="PF08284">
    <property type="entry name" value="RVP_2"/>
    <property type="match status" value="1"/>
</dbReference>
<reference evidence="3" key="1">
    <citation type="journal article" date="2019" name="Sci. Rep.">
        <title>Draft genome of Tanacetum cinerariifolium, the natural source of mosquito coil.</title>
        <authorList>
            <person name="Yamashiro T."/>
            <person name="Shiraishi A."/>
            <person name="Satake H."/>
            <person name="Nakayama K."/>
        </authorList>
    </citation>
    <scope>NUCLEOTIDE SEQUENCE</scope>
</reference>
<feature type="compositionally biased region" description="Polar residues" evidence="1">
    <location>
        <begin position="826"/>
        <end position="852"/>
    </location>
</feature>
<feature type="compositionally biased region" description="Basic and acidic residues" evidence="1">
    <location>
        <begin position="812"/>
        <end position="824"/>
    </location>
</feature>
<feature type="compositionally biased region" description="Polar residues" evidence="1">
    <location>
        <begin position="140"/>
        <end position="150"/>
    </location>
</feature>
<dbReference type="Pfam" id="PF24626">
    <property type="entry name" value="SH3_Tf2-1"/>
    <property type="match status" value="1"/>
</dbReference>
<feature type="compositionally biased region" description="Polar residues" evidence="1">
    <location>
        <begin position="159"/>
        <end position="171"/>
    </location>
</feature>
<dbReference type="AlphaFoldDB" id="A0A6L2NHT9"/>
<dbReference type="PANTHER" id="PTHR15503">
    <property type="entry name" value="LDOC1 RELATED"/>
    <property type="match status" value="1"/>
</dbReference>
<evidence type="ECO:0000256" key="1">
    <source>
        <dbReference type="SAM" id="MobiDB-lite"/>
    </source>
</evidence>
<dbReference type="Gene3D" id="2.40.70.10">
    <property type="entry name" value="Acid Proteases"/>
    <property type="match status" value="1"/>
</dbReference>
<dbReference type="InterPro" id="IPR032567">
    <property type="entry name" value="RTL1-rel"/>
</dbReference>
<gene>
    <name evidence="3" type="ORF">Tci_057784</name>
</gene>
<feature type="domain" description="Tf2-1-like SH3-like" evidence="2">
    <location>
        <begin position="1196"/>
        <end position="1229"/>
    </location>
</feature>
<feature type="compositionally biased region" description="Low complexity" evidence="1">
    <location>
        <begin position="86"/>
        <end position="103"/>
    </location>
</feature>
<feature type="region of interest" description="Disordered" evidence="1">
    <location>
        <begin position="606"/>
        <end position="642"/>
    </location>
</feature>
<accession>A0A6L2NHT9</accession>
<evidence type="ECO:0000313" key="3">
    <source>
        <dbReference type="EMBL" id="GEU85806.1"/>
    </source>
</evidence>
<comment type="caution">
    <text evidence="3">The sequence shown here is derived from an EMBL/GenBank/DDBJ whole genome shotgun (WGS) entry which is preliminary data.</text>
</comment>
<feature type="compositionally biased region" description="Gly residues" evidence="1">
    <location>
        <begin position="611"/>
        <end position="621"/>
    </location>
</feature>
<organism evidence="3">
    <name type="scientific">Tanacetum cinerariifolium</name>
    <name type="common">Dalmatian daisy</name>
    <name type="synonym">Chrysanthemum cinerariifolium</name>
    <dbReference type="NCBI Taxonomy" id="118510"/>
    <lineage>
        <taxon>Eukaryota</taxon>
        <taxon>Viridiplantae</taxon>
        <taxon>Streptophyta</taxon>
        <taxon>Embryophyta</taxon>
        <taxon>Tracheophyta</taxon>
        <taxon>Spermatophyta</taxon>
        <taxon>Magnoliopsida</taxon>
        <taxon>eudicotyledons</taxon>
        <taxon>Gunneridae</taxon>
        <taxon>Pentapetalae</taxon>
        <taxon>asterids</taxon>
        <taxon>campanulids</taxon>
        <taxon>Asterales</taxon>
        <taxon>Asteraceae</taxon>
        <taxon>Asteroideae</taxon>
        <taxon>Anthemideae</taxon>
        <taxon>Anthemidinae</taxon>
        <taxon>Tanacetum</taxon>
    </lineage>
</organism>
<feature type="compositionally biased region" description="Gly residues" evidence="1">
    <location>
        <begin position="630"/>
        <end position="642"/>
    </location>
</feature>
<protein>
    <recommendedName>
        <fullName evidence="2">Tf2-1-like SH3-like domain-containing protein</fullName>
    </recommendedName>
</protein>
<dbReference type="EMBL" id="BKCJ010009183">
    <property type="protein sequence ID" value="GEU85806.1"/>
    <property type="molecule type" value="Genomic_DNA"/>
</dbReference>
<evidence type="ECO:0000259" key="2">
    <source>
        <dbReference type="Pfam" id="PF24626"/>
    </source>
</evidence>
<feature type="region of interest" description="Disordered" evidence="1">
    <location>
        <begin position="140"/>
        <end position="185"/>
    </location>
</feature>
<proteinExistence type="predicted"/>
<dbReference type="Gene3D" id="1.10.340.70">
    <property type="match status" value="1"/>
</dbReference>
<feature type="compositionally biased region" description="Basic and acidic residues" evidence="1">
    <location>
        <begin position="174"/>
        <end position="184"/>
    </location>
</feature>
<sequence>MIAIPEKYEHNTDFHQIVYFVEASHLRSALTINHSVYVSHIRQFWSTARIKTTDERTKILASVDGEGSGTPTEPYHTPSPETQQISPTATSSPSLLPSSALPPVADEPAPSIGDDSQGEACPTDYGLEAEQDMANITKTSTLTNDSTPRVTSLADDEGSYNNPSFTTQTQEEVGIERSTDKGSNDTEEVVNVLTSLDAASVLSSGVQVSVSPAAEVATVSVPSANISVPTGSGMVLTACLIFSTATMTTPYSRRKGIERSTEKGSDDTEEMVNVLTSLDAASVLSSGVQVSVLPAAEVATVSIPPAGEIHPISVPTGSGVVPATSLIFTTATVATPYTRRKGKEKMAESDTPKKKKLQEQMDIEDFVTIGSKEERERFKRKGLRLEQDSAKKVKSSEEISKEDRKAMMQLVPVEKVYVEALQVKHLIIDWEIQTEGQRSYWKIIRLGGSITSYQLFVDMLKHFDREDLNQLWALVKETLNIKQATSDKEKELWVELKRLYEPDVEDQLWTHTQALMHDPVEWRLYNSCGVHHILSRDQQIFMLVEREYPLRKGLTNAMIINKLQVENYSQMANYLIQKIYKIANSPSQRKTLKPLREMKGMEMEEINRRNGNGGNKNGGNGNERNKNKGSGNGGNRNGNGNGNGGGNGYNFGGFMPTKECTNQDFLKCQPFSFNGTEGVVGLTRWFEKMETVFHISNCPEKYQVKYATCTLLNSALTRWNSHNRTIEIEATCAISWAELMKLMTEVYCLRNEELVLMCTRMVPNKEDKVKRFVRGFLDNIQGDVITAEPTKPQDAIRIANNLMGQKLKRYTRSAENKRRKDCPKLRNQNRGNQTGNKNRNKTGNQTGGNKATTRAYTIGGGGANPNSNVFTRTFLLNNYYASSYAAEFFNGQISETNVVLRGYTLRLLGLSFDIDLMPIELGSFNGIIGMDWLAKYHALIVYDEKVVYIPYGDEVLIIRGNDCDGESKSNLNIISEEKRLEDVPIVREFLEVFPEDLSRLPPARQVEFQIDLVPGAAPVARASYRLAPIEMHELSTYRKDHEGHLKLILSEGIYVDPTKIESIKDYVSPKTPTEIVNFSVWPVTIDDLSKLYPREVRTSWDQSEARKEENFINKDLHGMINKLEPHADRTLYLNNQCWISCYGDLRALIMHDSHKLKYSIHLGLDKIYKDLKNLYCSPNMEAEIATYVSKCLTCAKIIAKVGTVAYRLQLPKQLSRVHSTFHISNLKKFIADEPLAIPLDEIQVDDKLHFIEDLSRSWTVRSSI</sequence>
<feature type="region of interest" description="Disordered" evidence="1">
    <location>
        <begin position="809"/>
        <end position="852"/>
    </location>
</feature>
<dbReference type="InterPro" id="IPR021109">
    <property type="entry name" value="Peptidase_aspartic_dom_sf"/>
</dbReference>